<dbReference type="SMART" id="SM00356">
    <property type="entry name" value="ZnF_C3H1"/>
    <property type="match status" value="1"/>
</dbReference>
<dbReference type="PANTHER" id="PTHR14089">
    <property type="entry name" value="PRE-MRNA-SPLICING FACTOR RBM22"/>
    <property type="match status" value="1"/>
</dbReference>
<feature type="compositionally biased region" description="Low complexity" evidence="6">
    <location>
        <begin position="187"/>
        <end position="209"/>
    </location>
</feature>
<feature type="region of interest" description="Disordered" evidence="6">
    <location>
        <begin position="176"/>
        <end position="292"/>
    </location>
</feature>
<evidence type="ECO:0000256" key="6">
    <source>
        <dbReference type="SAM" id="MobiDB-lite"/>
    </source>
</evidence>
<evidence type="ECO:0000259" key="7">
    <source>
        <dbReference type="PROSITE" id="PS50103"/>
    </source>
</evidence>
<accession>A0ABR4N0I4</accession>
<protein>
    <submittedName>
        <fullName evidence="8">Pre-mRNA-splicing factor slt11</fullName>
    </submittedName>
</protein>
<dbReference type="Gene3D" id="4.10.1000.10">
    <property type="entry name" value="Zinc finger, CCCH-type"/>
    <property type="match status" value="1"/>
</dbReference>
<dbReference type="EMBL" id="JADGIZ020000053">
    <property type="protein sequence ID" value="KAL2913035.1"/>
    <property type="molecule type" value="Genomic_DNA"/>
</dbReference>
<feature type="compositionally biased region" description="Low complexity" evidence="6">
    <location>
        <begin position="223"/>
        <end position="257"/>
    </location>
</feature>
<evidence type="ECO:0000256" key="5">
    <source>
        <dbReference type="PROSITE-ProRule" id="PRU00723"/>
    </source>
</evidence>
<evidence type="ECO:0000256" key="3">
    <source>
        <dbReference type="ARBA" id="ARBA00022833"/>
    </source>
</evidence>
<keyword evidence="9" id="KW-1185">Reference proteome</keyword>
<dbReference type="PROSITE" id="PS50103">
    <property type="entry name" value="ZF_C3H1"/>
    <property type="match status" value="1"/>
</dbReference>
<feature type="compositionally biased region" description="Basic residues" evidence="6">
    <location>
        <begin position="210"/>
        <end position="222"/>
    </location>
</feature>
<keyword evidence="2 5" id="KW-0863">Zinc-finger</keyword>
<reference evidence="8 9" key="1">
    <citation type="submission" date="2023-09" db="EMBL/GenBank/DDBJ databases">
        <title>Pangenome analysis of Batrachochytrium dendrobatidis and related Chytrids.</title>
        <authorList>
            <person name="Yacoub M.N."/>
            <person name="Stajich J.E."/>
            <person name="James T.Y."/>
        </authorList>
    </citation>
    <scope>NUCLEOTIDE SEQUENCE [LARGE SCALE GENOMIC DNA]</scope>
    <source>
        <strain evidence="8 9">JEL0888</strain>
    </source>
</reference>
<dbReference type="SUPFAM" id="SSF90229">
    <property type="entry name" value="CCCH zinc finger"/>
    <property type="match status" value="1"/>
</dbReference>
<gene>
    <name evidence="8" type="primary">SLT11</name>
    <name evidence="8" type="ORF">HK105_207490</name>
</gene>
<keyword evidence="3 5" id="KW-0862">Zinc</keyword>
<dbReference type="InterPro" id="IPR048995">
    <property type="entry name" value="STL11/RBM22-like_N"/>
</dbReference>
<dbReference type="InterPro" id="IPR036855">
    <property type="entry name" value="Znf_CCCH_sf"/>
</dbReference>
<evidence type="ECO:0000313" key="8">
    <source>
        <dbReference type="EMBL" id="KAL2913035.1"/>
    </source>
</evidence>
<proteinExistence type="predicted"/>
<feature type="domain" description="C3H1-type" evidence="7">
    <location>
        <begin position="149"/>
        <end position="176"/>
    </location>
</feature>
<dbReference type="InterPro" id="IPR039171">
    <property type="entry name" value="Cwc2/Slt11"/>
</dbReference>
<evidence type="ECO:0000313" key="9">
    <source>
        <dbReference type="Proteomes" id="UP001527925"/>
    </source>
</evidence>
<dbReference type="Pfam" id="PF21369">
    <property type="entry name" value="STL11_N"/>
    <property type="match status" value="1"/>
</dbReference>
<sequence>MSRQGWEDSEFPILCESCLGSNPYVRMLRQAYGKECKICSRPYTVFKWSPGEGMRWKRTEICQTCAKIKNTCQCCLLDLELGLPTKIRDAVLDSHGGMPSTDVNTQVYVRKMEEQMGDDKVVNHGKAESAAKEVLRKLARTSSDPYQTKSKAPLCSFFIKGICKRGLECPMRHEKPFEHRKQHPPKQGQASASGPASGSAATADAAGQQQHKKQQQQQKRRAPIPQSHAQAHAQSELAAAARDRAVPSAAAMASKLAHVTVPPPPPGEGPAVLHPSQNPAILGTATRSFTSA</sequence>
<evidence type="ECO:0000256" key="4">
    <source>
        <dbReference type="ARBA" id="ARBA00022884"/>
    </source>
</evidence>
<dbReference type="PANTHER" id="PTHR14089:SF6">
    <property type="entry name" value="PRE-MRNA-SPLICING FACTOR RBM22"/>
    <property type="match status" value="1"/>
</dbReference>
<evidence type="ECO:0000256" key="2">
    <source>
        <dbReference type="ARBA" id="ARBA00022771"/>
    </source>
</evidence>
<name>A0ABR4N0I4_9FUNG</name>
<keyword evidence="4" id="KW-0694">RNA-binding</keyword>
<dbReference type="Proteomes" id="UP001527925">
    <property type="component" value="Unassembled WGS sequence"/>
</dbReference>
<feature type="zinc finger region" description="C3H1-type" evidence="5">
    <location>
        <begin position="149"/>
        <end position="176"/>
    </location>
</feature>
<keyword evidence="1 5" id="KW-0479">Metal-binding</keyword>
<feature type="compositionally biased region" description="Polar residues" evidence="6">
    <location>
        <begin position="275"/>
        <end position="292"/>
    </location>
</feature>
<evidence type="ECO:0000256" key="1">
    <source>
        <dbReference type="ARBA" id="ARBA00022723"/>
    </source>
</evidence>
<dbReference type="InterPro" id="IPR000571">
    <property type="entry name" value="Znf_CCCH"/>
</dbReference>
<organism evidence="8 9">
    <name type="scientific">Polyrhizophydium stewartii</name>
    <dbReference type="NCBI Taxonomy" id="2732419"/>
    <lineage>
        <taxon>Eukaryota</taxon>
        <taxon>Fungi</taxon>
        <taxon>Fungi incertae sedis</taxon>
        <taxon>Chytridiomycota</taxon>
        <taxon>Chytridiomycota incertae sedis</taxon>
        <taxon>Chytridiomycetes</taxon>
        <taxon>Rhizophydiales</taxon>
        <taxon>Rhizophydiales incertae sedis</taxon>
        <taxon>Polyrhizophydium</taxon>
    </lineage>
</organism>
<comment type="caution">
    <text evidence="8">The sequence shown here is derived from an EMBL/GenBank/DDBJ whole genome shotgun (WGS) entry which is preliminary data.</text>
</comment>